<evidence type="ECO:0000256" key="1">
    <source>
        <dbReference type="SAM" id="Phobius"/>
    </source>
</evidence>
<reference evidence="2 3" key="1">
    <citation type="submission" date="2015-09" db="EMBL/GenBank/DDBJ databases">
        <title>Identification and resolution of microdiversity through metagenomic sequencing of parallel consortia.</title>
        <authorList>
            <person name="Nelson W.C."/>
            <person name="Romine M.F."/>
            <person name="Lindemann S.R."/>
        </authorList>
    </citation>
    <scope>NUCLEOTIDE SEQUENCE [LARGE SCALE GENOMIC DNA]</scope>
    <source>
        <strain evidence="2">HL-49</strain>
    </source>
</reference>
<dbReference type="EMBL" id="LJXT01000123">
    <property type="protein sequence ID" value="KPQ11301.1"/>
    <property type="molecule type" value="Genomic_DNA"/>
</dbReference>
<dbReference type="OrthoDB" id="663522at2"/>
<gene>
    <name evidence="2" type="ORF">HLUCCX10_15380</name>
</gene>
<dbReference type="STRING" id="1305737.GCA_000526355_01121"/>
<dbReference type="Proteomes" id="UP000050421">
    <property type="component" value="Unassembled WGS sequence"/>
</dbReference>
<dbReference type="PATRIC" id="fig|1305737.6.peg.41"/>
<feature type="transmembrane region" description="Helical" evidence="1">
    <location>
        <begin position="12"/>
        <end position="40"/>
    </location>
</feature>
<feature type="transmembrane region" description="Helical" evidence="1">
    <location>
        <begin position="91"/>
        <end position="113"/>
    </location>
</feature>
<evidence type="ECO:0000313" key="3">
    <source>
        <dbReference type="Proteomes" id="UP000050421"/>
    </source>
</evidence>
<organism evidence="2 3">
    <name type="scientific">Algoriphagus marincola HL-49</name>
    <dbReference type="NCBI Taxonomy" id="1305737"/>
    <lineage>
        <taxon>Bacteria</taxon>
        <taxon>Pseudomonadati</taxon>
        <taxon>Bacteroidota</taxon>
        <taxon>Cytophagia</taxon>
        <taxon>Cytophagales</taxon>
        <taxon>Cyclobacteriaceae</taxon>
        <taxon>Algoriphagus</taxon>
    </lineage>
</organism>
<keyword evidence="1" id="KW-1133">Transmembrane helix</keyword>
<protein>
    <submittedName>
        <fullName evidence="2">Uncharacterized protein</fullName>
    </submittedName>
</protein>
<proteinExistence type="predicted"/>
<feature type="transmembrane region" description="Helical" evidence="1">
    <location>
        <begin position="60"/>
        <end position="79"/>
    </location>
</feature>
<name>A0A0P8A804_9BACT</name>
<sequence length="167" mass="19668">MKTSTKYYKANLWLFIATAAYFLMNGAQLWETAIMVPAWTAAPPESLLFFKGTYGLDFKNFWIIVHSSHEMFLLIALIFNWRFKKRRNFMLLLLVAHISVRVWTLLYFAPIIMEFQAMNVKPMTDPVLLEKAAQWRNLNYLRVALFFLINMGFAQLLWSNQKETVNA</sequence>
<dbReference type="eggNOG" id="ENOG5030JGA">
    <property type="taxonomic scope" value="Bacteria"/>
</dbReference>
<feature type="transmembrane region" description="Helical" evidence="1">
    <location>
        <begin position="140"/>
        <end position="158"/>
    </location>
</feature>
<dbReference type="AlphaFoldDB" id="A0A0P8A804"/>
<comment type="caution">
    <text evidence="2">The sequence shown here is derived from an EMBL/GenBank/DDBJ whole genome shotgun (WGS) entry which is preliminary data.</text>
</comment>
<evidence type="ECO:0000313" key="2">
    <source>
        <dbReference type="EMBL" id="KPQ11301.1"/>
    </source>
</evidence>
<keyword evidence="1" id="KW-0812">Transmembrane</keyword>
<accession>A0A0P8A804</accession>
<keyword evidence="1" id="KW-0472">Membrane</keyword>